<dbReference type="FunFam" id="1.10.8.430:FF:000002">
    <property type="entry name" value="Disease resistance protein (TIR-NBS-LRR class)"/>
    <property type="match status" value="1"/>
</dbReference>
<dbReference type="SMART" id="SM00382">
    <property type="entry name" value="AAA"/>
    <property type="match status" value="1"/>
</dbReference>
<evidence type="ECO:0000256" key="3">
    <source>
        <dbReference type="ARBA" id="ARBA00022737"/>
    </source>
</evidence>
<dbReference type="SUPFAM" id="SSF52200">
    <property type="entry name" value="Toll/Interleukin receptor TIR domain"/>
    <property type="match status" value="1"/>
</dbReference>
<evidence type="ECO:0000256" key="5">
    <source>
        <dbReference type="ARBA" id="ARBA00023027"/>
    </source>
</evidence>
<keyword evidence="4" id="KW-0378">Hydrolase</keyword>
<dbReference type="EC" id="3.2.2.6" evidence="1"/>
<dbReference type="GO" id="GO:0061809">
    <property type="term" value="F:NAD+ nucleosidase activity, cyclic ADP-ribose generating"/>
    <property type="evidence" value="ECO:0007669"/>
    <property type="project" value="UniProtKB-EC"/>
</dbReference>
<dbReference type="AlphaFoldDB" id="A0A6A1WIF8"/>
<feature type="region of interest" description="Disordered" evidence="7">
    <location>
        <begin position="1"/>
        <end position="38"/>
    </location>
</feature>
<proteinExistence type="predicted"/>
<dbReference type="Pfam" id="PF00931">
    <property type="entry name" value="NB-ARC"/>
    <property type="match status" value="1"/>
</dbReference>
<dbReference type="InterPro" id="IPR058192">
    <property type="entry name" value="WHD_ROQ1-like"/>
</dbReference>
<keyword evidence="2" id="KW-0433">Leucine-rich repeat</keyword>
<dbReference type="Proteomes" id="UP000516437">
    <property type="component" value="Chromosome 1"/>
</dbReference>
<evidence type="ECO:0000256" key="1">
    <source>
        <dbReference type="ARBA" id="ARBA00011982"/>
    </source>
</evidence>
<dbReference type="PANTHER" id="PTHR11017">
    <property type="entry name" value="LEUCINE-RICH REPEAT-CONTAINING PROTEIN"/>
    <property type="match status" value="1"/>
</dbReference>
<accession>A0A6A1WIF8</accession>
<dbReference type="InterPro" id="IPR000157">
    <property type="entry name" value="TIR_dom"/>
</dbReference>
<dbReference type="InterPro" id="IPR027417">
    <property type="entry name" value="P-loop_NTPase"/>
</dbReference>
<gene>
    <name evidence="9" type="ORF">CJ030_MR1G014998</name>
</gene>
<dbReference type="InterPro" id="IPR044974">
    <property type="entry name" value="Disease_R_plants"/>
</dbReference>
<evidence type="ECO:0000256" key="2">
    <source>
        <dbReference type="ARBA" id="ARBA00022614"/>
    </source>
</evidence>
<dbReference type="OrthoDB" id="1357022at2759"/>
<comment type="caution">
    <text evidence="9">The sequence shown here is derived from an EMBL/GenBank/DDBJ whole genome shotgun (WGS) entry which is preliminary data.</text>
</comment>
<keyword evidence="3" id="KW-0677">Repeat</keyword>
<reference evidence="9 10" key="1">
    <citation type="journal article" date="2019" name="Plant Biotechnol. J.">
        <title>The red bayberry genome and genetic basis of sex determination.</title>
        <authorList>
            <person name="Jia H.M."/>
            <person name="Jia H.J."/>
            <person name="Cai Q.L."/>
            <person name="Wang Y."/>
            <person name="Zhao H.B."/>
            <person name="Yang W.F."/>
            <person name="Wang G.Y."/>
            <person name="Li Y.H."/>
            <person name="Zhan D.L."/>
            <person name="Shen Y.T."/>
            <person name="Niu Q.F."/>
            <person name="Chang L."/>
            <person name="Qiu J."/>
            <person name="Zhao L."/>
            <person name="Xie H.B."/>
            <person name="Fu W.Y."/>
            <person name="Jin J."/>
            <person name="Li X.W."/>
            <person name="Jiao Y."/>
            <person name="Zhou C.C."/>
            <person name="Tu T."/>
            <person name="Chai C.Y."/>
            <person name="Gao J.L."/>
            <person name="Fan L.J."/>
            <person name="van de Weg E."/>
            <person name="Wang J.Y."/>
            <person name="Gao Z.S."/>
        </authorList>
    </citation>
    <scope>NUCLEOTIDE SEQUENCE [LARGE SCALE GENOMIC DNA]</scope>
    <source>
        <tissue evidence="9">Leaves</tissue>
    </source>
</reference>
<dbReference type="InterPro" id="IPR003593">
    <property type="entry name" value="AAA+_ATPase"/>
</dbReference>
<dbReference type="SUPFAM" id="SSF52540">
    <property type="entry name" value="P-loop containing nucleoside triphosphate hydrolases"/>
    <property type="match status" value="1"/>
</dbReference>
<dbReference type="GO" id="GO:0006952">
    <property type="term" value="P:defense response"/>
    <property type="evidence" value="ECO:0007669"/>
    <property type="project" value="InterPro"/>
</dbReference>
<dbReference type="SMART" id="SM00255">
    <property type="entry name" value="TIR"/>
    <property type="match status" value="1"/>
</dbReference>
<evidence type="ECO:0000256" key="4">
    <source>
        <dbReference type="ARBA" id="ARBA00022801"/>
    </source>
</evidence>
<dbReference type="Pfam" id="PF23282">
    <property type="entry name" value="WHD_ROQ1"/>
    <property type="match status" value="1"/>
</dbReference>
<keyword evidence="10" id="KW-1185">Reference proteome</keyword>
<dbReference type="GO" id="GO:0043531">
    <property type="term" value="F:ADP binding"/>
    <property type="evidence" value="ECO:0007669"/>
    <property type="project" value="InterPro"/>
</dbReference>
<dbReference type="Gene3D" id="1.10.8.430">
    <property type="entry name" value="Helical domain of apoptotic protease-activating factors"/>
    <property type="match status" value="1"/>
</dbReference>
<dbReference type="InterPro" id="IPR035897">
    <property type="entry name" value="Toll_tir_struct_dom_sf"/>
</dbReference>
<name>A0A6A1WIF8_9ROSI</name>
<evidence type="ECO:0000256" key="6">
    <source>
        <dbReference type="ARBA" id="ARBA00047304"/>
    </source>
</evidence>
<dbReference type="GO" id="GO:0007165">
    <property type="term" value="P:signal transduction"/>
    <property type="evidence" value="ECO:0007669"/>
    <property type="project" value="InterPro"/>
</dbReference>
<evidence type="ECO:0000259" key="8">
    <source>
        <dbReference type="PROSITE" id="PS50104"/>
    </source>
</evidence>
<evidence type="ECO:0000313" key="10">
    <source>
        <dbReference type="Proteomes" id="UP000516437"/>
    </source>
</evidence>
<organism evidence="9 10">
    <name type="scientific">Morella rubra</name>
    <name type="common">Chinese bayberry</name>
    <dbReference type="NCBI Taxonomy" id="262757"/>
    <lineage>
        <taxon>Eukaryota</taxon>
        <taxon>Viridiplantae</taxon>
        <taxon>Streptophyta</taxon>
        <taxon>Embryophyta</taxon>
        <taxon>Tracheophyta</taxon>
        <taxon>Spermatophyta</taxon>
        <taxon>Magnoliopsida</taxon>
        <taxon>eudicotyledons</taxon>
        <taxon>Gunneridae</taxon>
        <taxon>Pentapetalae</taxon>
        <taxon>rosids</taxon>
        <taxon>fabids</taxon>
        <taxon>Fagales</taxon>
        <taxon>Myricaceae</taxon>
        <taxon>Morella</taxon>
    </lineage>
</organism>
<dbReference type="PANTHER" id="PTHR11017:SF562">
    <property type="entry name" value="ADP-RIBOSYL CYCLASE_CYCLIC ADP-RIBOSE HYDROLASE"/>
    <property type="match status" value="1"/>
</dbReference>
<evidence type="ECO:0000313" key="9">
    <source>
        <dbReference type="EMBL" id="KAB1224991.1"/>
    </source>
</evidence>
<sequence length="581" mass="66395">MYRSSTIMDYHEGQTENASRGLKRKQEPSSEDRKEDRKVLVLGPREDHQDLAPEVLAYIDILNSTVELSNDVYSNPTTNGKYFPMAAQSLLSSSKPGANQWKYDVFLSFRGEDTRKNFIDHLYSALVRVGIRTFRDEDDLSRGENISTELLNVIQESRISIVVFSKGYASSRWCLNELMEILQCTKTRGHTLLPIFYYVKPSDVRNQTGAFAKAFARHEERFQYDMEQVQRWRVALIEAANCSGWDLESVSNGYEWRFTDKIVEEVFCKVKPVHLDVAIHPIGMKSRVEQMETLLHLGANDVRIVGIYGMAGIGKTTVAKAVYNQICDRFEGSSFLLNIRANSEQSNGLVHLQEQVLFDILKLNNLKIASIDEGITLIEERIRGKRVLVILDDVDDLRQIYSLVGHCEWFGPGSRVIATTRDEHLLTQLRVNSKYEVKQLDQLESLQLFSCHAFQIAHPVEGFWDLSIRAVKYAGGVPLALEVLGSFLSGRNIIEWESELKILQKAPHNKIQKILRVSFDSLEDDRKFIFLDIACFFIGWEKEYVIKVLDACGFSSISGIRILIQRSLLRIDVETNSLCMI</sequence>
<keyword evidence="5" id="KW-0520">NAD</keyword>
<feature type="domain" description="TIR" evidence="8">
    <location>
        <begin position="101"/>
        <end position="263"/>
    </location>
</feature>
<dbReference type="Gene3D" id="3.40.50.300">
    <property type="entry name" value="P-loop containing nucleotide triphosphate hydrolases"/>
    <property type="match status" value="1"/>
</dbReference>
<evidence type="ECO:0000256" key="7">
    <source>
        <dbReference type="SAM" id="MobiDB-lite"/>
    </source>
</evidence>
<dbReference type="PRINTS" id="PR00364">
    <property type="entry name" value="DISEASERSIST"/>
</dbReference>
<dbReference type="Pfam" id="PF01582">
    <property type="entry name" value="TIR"/>
    <property type="match status" value="1"/>
</dbReference>
<protein>
    <recommendedName>
        <fullName evidence="1">ADP-ribosyl cyclase/cyclic ADP-ribose hydrolase</fullName>
        <ecNumber evidence="1">3.2.2.6</ecNumber>
    </recommendedName>
</protein>
<dbReference type="FunFam" id="3.40.50.10140:FF:000007">
    <property type="entry name" value="Disease resistance protein (TIR-NBS-LRR class)"/>
    <property type="match status" value="1"/>
</dbReference>
<dbReference type="InterPro" id="IPR002182">
    <property type="entry name" value="NB-ARC"/>
</dbReference>
<comment type="catalytic activity">
    <reaction evidence="6">
        <text>NAD(+) + H2O = ADP-D-ribose + nicotinamide + H(+)</text>
        <dbReference type="Rhea" id="RHEA:16301"/>
        <dbReference type="ChEBI" id="CHEBI:15377"/>
        <dbReference type="ChEBI" id="CHEBI:15378"/>
        <dbReference type="ChEBI" id="CHEBI:17154"/>
        <dbReference type="ChEBI" id="CHEBI:57540"/>
        <dbReference type="ChEBI" id="CHEBI:57967"/>
        <dbReference type="EC" id="3.2.2.6"/>
    </reaction>
    <physiologicalReaction direction="left-to-right" evidence="6">
        <dbReference type="Rhea" id="RHEA:16302"/>
    </physiologicalReaction>
</comment>
<dbReference type="EMBL" id="RXIC02000019">
    <property type="protein sequence ID" value="KAB1224991.1"/>
    <property type="molecule type" value="Genomic_DNA"/>
</dbReference>
<dbReference type="PROSITE" id="PS50104">
    <property type="entry name" value="TIR"/>
    <property type="match status" value="1"/>
</dbReference>
<feature type="compositionally biased region" description="Basic and acidic residues" evidence="7">
    <location>
        <begin position="24"/>
        <end position="38"/>
    </location>
</feature>
<dbReference type="Gene3D" id="3.40.50.10140">
    <property type="entry name" value="Toll/interleukin-1 receptor homology (TIR) domain"/>
    <property type="match status" value="1"/>
</dbReference>
<dbReference type="InterPro" id="IPR042197">
    <property type="entry name" value="Apaf_helical"/>
</dbReference>